<gene>
    <name evidence="1" type="ORF">TBK1r_51860</name>
</gene>
<dbReference type="EMBL" id="CP036432">
    <property type="protein sequence ID" value="QDV86168.1"/>
    <property type="molecule type" value="Genomic_DNA"/>
</dbReference>
<keyword evidence="2" id="KW-1185">Reference proteome</keyword>
<accession>A0ABX5XVW2</accession>
<proteinExistence type="predicted"/>
<name>A0ABX5XVW2_9BACT</name>
<dbReference type="Proteomes" id="UP000318081">
    <property type="component" value="Chromosome"/>
</dbReference>
<dbReference type="RefSeq" id="WP_419580358.1">
    <property type="nucleotide sequence ID" value="NZ_CP036432.1"/>
</dbReference>
<evidence type="ECO:0000313" key="2">
    <source>
        <dbReference type="Proteomes" id="UP000318081"/>
    </source>
</evidence>
<evidence type="ECO:0000313" key="1">
    <source>
        <dbReference type="EMBL" id="QDV86168.1"/>
    </source>
</evidence>
<reference evidence="1 2" key="1">
    <citation type="submission" date="2019-02" db="EMBL/GenBank/DDBJ databases">
        <title>Deep-cultivation of Planctomycetes and their phenomic and genomic characterization uncovers novel biology.</title>
        <authorList>
            <person name="Wiegand S."/>
            <person name="Jogler M."/>
            <person name="Boedeker C."/>
            <person name="Pinto D."/>
            <person name="Vollmers J."/>
            <person name="Rivas-Marin E."/>
            <person name="Kohn T."/>
            <person name="Peeters S.H."/>
            <person name="Heuer A."/>
            <person name="Rast P."/>
            <person name="Oberbeckmann S."/>
            <person name="Bunk B."/>
            <person name="Jeske O."/>
            <person name="Meyerdierks A."/>
            <person name="Storesund J.E."/>
            <person name="Kallscheuer N."/>
            <person name="Luecker S."/>
            <person name="Lage O.M."/>
            <person name="Pohl T."/>
            <person name="Merkel B.J."/>
            <person name="Hornburger P."/>
            <person name="Mueller R.-W."/>
            <person name="Bruemmer F."/>
            <person name="Labrenz M."/>
            <person name="Spormann A.M."/>
            <person name="Op den Camp H."/>
            <person name="Overmann J."/>
            <person name="Amann R."/>
            <person name="Jetten M.S.M."/>
            <person name="Mascher T."/>
            <person name="Medema M.H."/>
            <person name="Devos D.P."/>
            <person name="Kaster A.-K."/>
            <person name="Ovreas L."/>
            <person name="Rohde M."/>
            <person name="Galperin M.Y."/>
            <person name="Jogler C."/>
        </authorList>
    </citation>
    <scope>NUCLEOTIDE SEQUENCE [LARGE SCALE GENOMIC DNA]</scope>
    <source>
        <strain evidence="1 2">TBK1r</strain>
    </source>
</reference>
<organism evidence="1 2">
    <name type="scientific">Stieleria magnilauensis</name>
    <dbReference type="NCBI Taxonomy" id="2527963"/>
    <lineage>
        <taxon>Bacteria</taxon>
        <taxon>Pseudomonadati</taxon>
        <taxon>Planctomycetota</taxon>
        <taxon>Planctomycetia</taxon>
        <taxon>Pirellulales</taxon>
        <taxon>Pirellulaceae</taxon>
        <taxon>Stieleria</taxon>
    </lineage>
</organism>
<protein>
    <submittedName>
        <fullName evidence="1">Uncharacterized protein</fullName>
    </submittedName>
</protein>
<sequence length="45" mass="5146">MTWEDALIPSLIAVSCSMLAKFIEVRLRKHRLFADSGEAERLDPE</sequence>